<feature type="domain" description="MSP" evidence="4">
    <location>
        <begin position="189"/>
        <end position="309"/>
    </location>
</feature>
<evidence type="ECO:0000259" key="4">
    <source>
        <dbReference type="PROSITE" id="PS50202"/>
    </source>
</evidence>
<evidence type="ECO:0000256" key="2">
    <source>
        <dbReference type="SAM" id="MobiDB-lite"/>
    </source>
</evidence>
<dbReference type="Gene3D" id="1.20.144.10">
    <property type="entry name" value="Phosphatidic acid phosphatase type 2/haloperoxidase"/>
    <property type="match status" value="1"/>
</dbReference>
<dbReference type="CDD" id="cd03391">
    <property type="entry name" value="PAP2_containing_2_like"/>
    <property type="match status" value="1"/>
</dbReference>
<feature type="compositionally biased region" description="Polar residues" evidence="2">
    <location>
        <begin position="339"/>
        <end position="349"/>
    </location>
</feature>
<dbReference type="InterPro" id="IPR008962">
    <property type="entry name" value="PapD-like_sf"/>
</dbReference>
<dbReference type="AlphaFoldDB" id="A0A811PNI9"/>
<dbReference type="InterPro" id="IPR000535">
    <property type="entry name" value="MSP_dom"/>
</dbReference>
<dbReference type="GO" id="GO:0061817">
    <property type="term" value="P:endoplasmic reticulum-plasma membrane tethering"/>
    <property type="evidence" value="ECO:0007669"/>
    <property type="project" value="TreeGrafter"/>
</dbReference>
<dbReference type="Pfam" id="PF00635">
    <property type="entry name" value="Motile_Sperm"/>
    <property type="match status" value="1"/>
</dbReference>
<dbReference type="OrthoDB" id="264603at2759"/>
<keyword evidence="6" id="KW-1185">Reference proteome</keyword>
<dbReference type="SUPFAM" id="SSF48317">
    <property type="entry name" value="Acid phosphatase/Vanadium-dependent haloperoxidase"/>
    <property type="match status" value="1"/>
</dbReference>
<accession>A0A811PNI9</accession>
<sequence>MAFEVAGDGRIWLPVPISLLLLSASPANASGAASPLLAGPVAGLVLDLILVGLVKVAVRRPRPAYNAKDMYVAVAADHWSFPSGHSSRAFLVASFLAAGGFRPREALFLWATATSASRVLLGRHYVLDVVAGACLGVFEAWLSNLLLGFMCAQSTFLILGCREERIEKAGHSISPPDPCFLIAAMSNTLLRVHPSDLKMPFEPKKHNSACLELINKTDQWVAFKVKTTNPRKYAVRPASGVVPPRGSCSITITMQAPKEIPPDYHCKDKFLVQSIAAEEGTTQKDIVPGMFSKAPGKLVEEFKVRVVYVPANPPSPVPEETEEEDGSLDSDVDHEVGRPSTSNSATGQGHTCRPQASDDEDDSASKLELESRYAEENKKIQKELTGPFQDDSVSKLELESRYAEENKKIQKELDLLRKTKASAGGFSATFVLLVFLLASLLGYLMFGSKA</sequence>
<gene>
    <name evidence="5" type="ORF">NCGR_LOCUS28385</name>
</gene>
<dbReference type="GO" id="GO:0005789">
    <property type="term" value="C:endoplasmic reticulum membrane"/>
    <property type="evidence" value="ECO:0007669"/>
    <property type="project" value="InterPro"/>
</dbReference>
<dbReference type="SMART" id="SM00014">
    <property type="entry name" value="acidPPc"/>
    <property type="match status" value="1"/>
</dbReference>
<dbReference type="InterPro" id="IPR013783">
    <property type="entry name" value="Ig-like_fold"/>
</dbReference>
<dbReference type="PANTHER" id="PTHR10809:SF51">
    <property type="entry name" value="VESICLE-ASSOCIATED PROTEIN 1-3"/>
    <property type="match status" value="1"/>
</dbReference>
<dbReference type="SUPFAM" id="SSF49354">
    <property type="entry name" value="PapD-like"/>
    <property type="match status" value="1"/>
</dbReference>
<dbReference type="InterPro" id="IPR016763">
    <property type="entry name" value="VAP"/>
</dbReference>
<evidence type="ECO:0000256" key="3">
    <source>
        <dbReference type="SAM" id="Phobius"/>
    </source>
</evidence>
<comment type="caution">
    <text evidence="5">The sequence shown here is derived from an EMBL/GenBank/DDBJ whole genome shotgun (WGS) entry which is preliminary data.</text>
</comment>
<dbReference type="Proteomes" id="UP000604825">
    <property type="component" value="Unassembled WGS sequence"/>
</dbReference>
<keyword evidence="3" id="KW-1133">Transmembrane helix</keyword>
<feature type="region of interest" description="Disordered" evidence="2">
    <location>
        <begin position="310"/>
        <end position="367"/>
    </location>
</feature>
<dbReference type="PANTHER" id="PTHR10809">
    <property type="entry name" value="VESICLE-ASSOCIATED MEMBRANE PROTEIN-ASSOCIATED PROTEIN"/>
    <property type="match status" value="1"/>
</dbReference>
<evidence type="ECO:0000313" key="6">
    <source>
        <dbReference type="Proteomes" id="UP000604825"/>
    </source>
</evidence>
<feature type="compositionally biased region" description="Acidic residues" evidence="2">
    <location>
        <begin position="319"/>
        <end position="330"/>
    </location>
</feature>
<name>A0A811PNI9_9POAL</name>
<evidence type="ECO:0000313" key="5">
    <source>
        <dbReference type="EMBL" id="CAD6243104.1"/>
    </source>
</evidence>
<dbReference type="InterPro" id="IPR000326">
    <property type="entry name" value="PAP2/HPO"/>
</dbReference>
<proteinExistence type="inferred from homology"/>
<dbReference type="GO" id="GO:0005886">
    <property type="term" value="C:plasma membrane"/>
    <property type="evidence" value="ECO:0007669"/>
    <property type="project" value="TreeGrafter"/>
</dbReference>
<dbReference type="FunFam" id="2.60.40.10:FF:000813">
    <property type="entry name" value="Vesicle-associated protein 1-1"/>
    <property type="match status" value="1"/>
</dbReference>
<dbReference type="PROSITE" id="PS50202">
    <property type="entry name" value="MSP"/>
    <property type="match status" value="1"/>
</dbReference>
<dbReference type="GO" id="GO:0090158">
    <property type="term" value="P:endoplasmic reticulum membrane organization"/>
    <property type="evidence" value="ECO:0007669"/>
    <property type="project" value="TreeGrafter"/>
</dbReference>
<protein>
    <recommendedName>
        <fullName evidence="4">MSP domain-containing protein</fullName>
    </recommendedName>
</protein>
<keyword evidence="3" id="KW-0812">Transmembrane</keyword>
<dbReference type="InterPro" id="IPR036938">
    <property type="entry name" value="PAP2/HPO_sf"/>
</dbReference>
<reference evidence="5" key="1">
    <citation type="submission" date="2020-10" db="EMBL/GenBank/DDBJ databases">
        <authorList>
            <person name="Han B."/>
            <person name="Lu T."/>
            <person name="Zhao Q."/>
            <person name="Huang X."/>
            <person name="Zhao Y."/>
        </authorList>
    </citation>
    <scope>NUCLEOTIDE SEQUENCE</scope>
</reference>
<dbReference type="Pfam" id="PF01569">
    <property type="entry name" value="PAP2"/>
    <property type="match status" value="1"/>
</dbReference>
<dbReference type="Gene3D" id="2.60.40.10">
    <property type="entry name" value="Immunoglobulins"/>
    <property type="match status" value="1"/>
</dbReference>
<organism evidence="5 6">
    <name type="scientific">Miscanthus lutarioriparius</name>
    <dbReference type="NCBI Taxonomy" id="422564"/>
    <lineage>
        <taxon>Eukaryota</taxon>
        <taxon>Viridiplantae</taxon>
        <taxon>Streptophyta</taxon>
        <taxon>Embryophyta</taxon>
        <taxon>Tracheophyta</taxon>
        <taxon>Spermatophyta</taxon>
        <taxon>Magnoliopsida</taxon>
        <taxon>Liliopsida</taxon>
        <taxon>Poales</taxon>
        <taxon>Poaceae</taxon>
        <taxon>PACMAD clade</taxon>
        <taxon>Panicoideae</taxon>
        <taxon>Andropogonodae</taxon>
        <taxon>Andropogoneae</taxon>
        <taxon>Saccharinae</taxon>
        <taxon>Miscanthus</taxon>
    </lineage>
</organism>
<dbReference type="EMBL" id="CAJGYO010000007">
    <property type="protein sequence ID" value="CAD6243104.1"/>
    <property type="molecule type" value="Genomic_DNA"/>
</dbReference>
<keyword evidence="3" id="KW-0472">Membrane</keyword>
<evidence type="ECO:0000256" key="1">
    <source>
        <dbReference type="ARBA" id="ARBA00008932"/>
    </source>
</evidence>
<feature type="transmembrane region" description="Helical" evidence="3">
    <location>
        <begin position="425"/>
        <end position="446"/>
    </location>
</feature>
<comment type="similarity">
    <text evidence="1">Belongs to the VAMP-associated protein (VAP) (TC 9.B.17) family.</text>
</comment>
<feature type="transmembrane region" description="Helical" evidence="3">
    <location>
        <begin position="39"/>
        <end position="58"/>
    </location>
</feature>